<accession>A0ACB9L039</accession>
<sequence>MESHFCHRCPLSDTVVDKLTVKIVLPEGSEEPSVVVPFEVKQSLEKKYSYLDVVGRTMVVLEKTNVVPEHSTPFQVYYQFKPIFMLAEPVMLISLFFLLFITSITYLHLDLSLRQESRERS</sequence>
<dbReference type="EMBL" id="CM042891">
    <property type="protein sequence ID" value="KAI4302323.1"/>
    <property type="molecule type" value="Genomic_DNA"/>
</dbReference>
<comment type="caution">
    <text evidence="1">The sequence shown here is derived from an EMBL/GenBank/DDBJ whole genome shotgun (WGS) entry which is preliminary data.</text>
</comment>
<organism evidence="1 2">
    <name type="scientific">Melastoma candidum</name>
    <dbReference type="NCBI Taxonomy" id="119954"/>
    <lineage>
        <taxon>Eukaryota</taxon>
        <taxon>Viridiplantae</taxon>
        <taxon>Streptophyta</taxon>
        <taxon>Embryophyta</taxon>
        <taxon>Tracheophyta</taxon>
        <taxon>Spermatophyta</taxon>
        <taxon>Magnoliopsida</taxon>
        <taxon>eudicotyledons</taxon>
        <taxon>Gunneridae</taxon>
        <taxon>Pentapetalae</taxon>
        <taxon>rosids</taxon>
        <taxon>malvids</taxon>
        <taxon>Myrtales</taxon>
        <taxon>Melastomataceae</taxon>
        <taxon>Melastomatoideae</taxon>
        <taxon>Melastomateae</taxon>
        <taxon>Melastoma</taxon>
    </lineage>
</organism>
<dbReference type="Proteomes" id="UP001057402">
    <property type="component" value="Chromosome 12"/>
</dbReference>
<gene>
    <name evidence="1" type="ORF">MLD38_038082</name>
</gene>
<evidence type="ECO:0000313" key="1">
    <source>
        <dbReference type="EMBL" id="KAI4302323.1"/>
    </source>
</evidence>
<name>A0ACB9L039_9MYRT</name>
<proteinExistence type="predicted"/>
<protein>
    <submittedName>
        <fullName evidence="1">Uncharacterized protein</fullName>
    </submittedName>
</protein>
<reference evidence="2" key="1">
    <citation type="journal article" date="2023" name="Front. Plant Sci.">
        <title>Chromosomal-level genome assembly of Melastoma candidum provides insights into trichome evolution.</title>
        <authorList>
            <person name="Zhong Y."/>
            <person name="Wu W."/>
            <person name="Sun C."/>
            <person name="Zou P."/>
            <person name="Liu Y."/>
            <person name="Dai S."/>
            <person name="Zhou R."/>
        </authorList>
    </citation>
    <scope>NUCLEOTIDE SEQUENCE [LARGE SCALE GENOMIC DNA]</scope>
</reference>
<evidence type="ECO:0000313" key="2">
    <source>
        <dbReference type="Proteomes" id="UP001057402"/>
    </source>
</evidence>
<keyword evidence="2" id="KW-1185">Reference proteome</keyword>